<protein>
    <recommendedName>
        <fullName evidence="4">Major facilitator superfamily (MFS) profile domain-containing protein</fullName>
    </recommendedName>
</protein>
<evidence type="ECO:0000256" key="1">
    <source>
        <dbReference type="SAM" id="Phobius"/>
    </source>
</evidence>
<dbReference type="EnsemblProtists" id="EOD30872">
    <property type="protein sequence ID" value="EOD30872"/>
    <property type="gene ID" value="EMIHUDRAFT_456411"/>
</dbReference>
<keyword evidence="3" id="KW-1185">Reference proteome</keyword>
<evidence type="ECO:0000313" key="3">
    <source>
        <dbReference type="Proteomes" id="UP000013827"/>
    </source>
</evidence>
<feature type="transmembrane region" description="Helical" evidence="1">
    <location>
        <begin position="212"/>
        <end position="231"/>
    </location>
</feature>
<dbReference type="GO" id="GO:0022857">
    <property type="term" value="F:transmembrane transporter activity"/>
    <property type="evidence" value="ECO:0007669"/>
    <property type="project" value="InterPro"/>
</dbReference>
<keyword evidence="1" id="KW-0812">Transmembrane</keyword>
<feature type="transmembrane region" description="Helical" evidence="1">
    <location>
        <begin position="162"/>
        <end position="184"/>
    </location>
</feature>
<dbReference type="InterPro" id="IPR036259">
    <property type="entry name" value="MFS_trans_sf"/>
</dbReference>
<dbReference type="eggNOG" id="ENOG502S161">
    <property type="taxonomic scope" value="Eukaryota"/>
</dbReference>
<dbReference type="OMA" id="EYHNDIE"/>
<dbReference type="AlphaFoldDB" id="A0A0D3K537"/>
<evidence type="ECO:0000313" key="2">
    <source>
        <dbReference type="EnsemblProtists" id="EOD30872"/>
    </source>
</evidence>
<accession>A0A0D3K537</accession>
<dbReference type="HOGENOM" id="CLU_606183_0_0_1"/>
<keyword evidence="1" id="KW-1133">Transmembrane helix</keyword>
<sequence>MASLPPSSRAGAGSAARAGAGRHRGVLYGSLSSFLSVTAMAVMFPFMQVRRDALGCDALCQGGQTSLRSALTLVGAAVIGRASDRVGRVPMLWVGTAASLASIVISLCSDSLTGMLAVVPAALLNQNFSVCKALFSDYIDEAGGTDADKAGAVGKLGMAVGFSFMALLLSAAITAASSVFLLLLPTPSRLSRQQRGGGFLSLPVLKLRGAQLLMLVRLKMALAFHMFAPVWQARFDFGPRDHAQFMGLVGLTYALSQGFIAKPLVRSFGDKVSRLLLLCILVLGGARPLALYTQSVGVVYACYVPMVIALGVMNTAITTAASRLAQKEQLGGFYGVMESVENVAGMVGPALGGLLARVDGFPATLAAVVCFY</sequence>
<dbReference type="GeneID" id="17276145"/>
<feature type="transmembrane region" description="Helical" evidence="1">
    <location>
        <begin position="243"/>
        <end position="260"/>
    </location>
</feature>
<name>A0A0D3K537_EMIH1</name>
<dbReference type="Pfam" id="PF07690">
    <property type="entry name" value="MFS_1"/>
    <property type="match status" value="1"/>
</dbReference>
<dbReference type="SUPFAM" id="SSF103473">
    <property type="entry name" value="MFS general substrate transporter"/>
    <property type="match status" value="1"/>
</dbReference>
<dbReference type="PANTHER" id="PTHR24002">
    <property type="entry name" value="SOLUTE CARRIER FAMILY 22 MEMBER 18"/>
    <property type="match status" value="1"/>
</dbReference>
<dbReference type="Gene3D" id="1.20.1250.20">
    <property type="entry name" value="MFS general substrate transporter like domains"/>
    <property type="match status" value="1"/>
</dbReference>
<reference evidence="2" key="2">
    <citation type="submission" date="2024-10" db="UniProtKB">
        <authorList>
            <consortium name="EnsemblProtists"/>
        </authorList>
    </citation>
    <scope>IDENTIFICATION</scope>
</reference>
<keyword evidence="1" id="KW-0472">Membrane</keyword>
<dbReference type="GO" id="GO:0005635">
    <property type="term" value="C:nuclear envelope"/>
    <property type="evidence" value="ECO:0007669"/>
    <property type="project" value="TreeGrafter"/>
</dbReference>
<dbReference type="PaxDb" id="2903-EOD30872"/>
<feature type="transmembrane region" description="Helical" evidence="1">
    <location>
        <begin position="26"/>
        <end position="46"/>
    </location>
</feature>
<feature type="transmembrane region" description="Helical" evidence="1">
    <location>
        <begin position="272"/>
        <end position="292"/>
    </location>
</feature>
<dbReference type="Proteomes" id="UP000013827">
    <property type="component" value="Unassembled WGS sequence"/>
</dbReference>
<dbReference type="PANTHER" id="PTHR24002:SF3">
    <property type="entry name" value="SOLUTE CARRIER FAMILY 22 MEMBER 18"/>
    <property type="match status" value="1"/>
</dbReference>
<evidence type="ECO:0008006" key="4">
    <source>
        <dbReference type="Google" id="ProtNLM"/>
    </source>
</evidence>
<dbReference type="RefSeq" id="XP_005783301.1">
    <property type="nucleotide sequence ID" value="XM_005783244.1"/>
</dbReference>
<proteinExistence type="predicted"/>
<dbReference type="InterPro" id="IPR011701">
    <property type="entry name" value="MFS"/>
</dbReference>
<feature type="transmembrane region" description="Helical" evidence="1">
    <location>
        <begin position="298"/>
        <end position="317"/>
    </location>
</feature>
<organism evidence="2 3">
    <name type="scientific">Emiliania huxleyi (strain CCMP1516)</name>
    <dbReference type="NCBI Taxonomy" id="280463"/>
    <lineage>
        <taxon>Eukaryota</taxon>
        <taxon>Haptista</taxon>
        <taxon>Haptophyta</taxon>
        <taxon>Prymnesiophyceae</taxon>
        <taxon>Isochrysidales</taxon>
        <taxon>Noelaerhabdaceae</taxon>
        <taxon>Emiliania</taxon>
    </lineage>
</organism>
<dbReference type="KEGG" id="ehx:EMIHUDRAFT_456411"/>
<reference evidence="3" key="1">
    <citation type="journal article" date="2013" name="Nature">
        <title>Pan genome of the phytoplankton Emiliania underpins its global distribution.</title>
        <authorList>
            <person name="Read B.A."/>
            <person name="Kegel J."/>
            <person name="Klute M.J."/>
            <person name="Kuo A."/>
            <person name="Lefebvre S.C."/>
            <person name="Maumus F."/>
            <person name="Mayer C."/>
            <person name="Miller J."/>
            <person name="Monier A."/>
            <person name="Salamov A."/>
            <person name="Young J."/>
            <person name="Aguilar M."/>
            <person name="Claverie J.M."/>
            <person name="Frickenhaus S."/>
            <person name="Gonzalez K."/>
            <person name="Herman E.K."/>
            <person name="Lin Y.C."/>
            <person name="Napier J."/>
            <person name="Ogata H."/>
            <person name="Sarno A.F."/>
            <person name="Shmutz J."/>
            <person name="Schroeder D."/>
            <person name="de Vargas C."/>
            <person name="Verret F."/>
            <person name="von Dassow P."/>
            <person name="Valentin K."/>
            <person name="Van de Peer Y."/>
            <person name="Wheeler G."/>
            <person name="Dacks J.B."/>
            <person name="Delwiche C.F."/>
            <person name="Dyhrman S.T."/>
            <person name="Glockner G."/>
            <person name="John U."/>
            <person name="Richards T."/>
            <person name="Worden A.Z."/>
            <person name="Zhang X."/>
            <person name="Grigoriev I.V."/>
            <person name="Allen A.E."/>
            <person name="Bidle K."/>
            <person name="Borodovsky M."/>
            <person name="Bowler C."/>
            <person name="Brownlee C."/>
            <person name="Cock J.M."/>
            <person name="Elias M."/>
            <person name="Gladyshev V.N."/>
            <person name="Groth M."/>
            <person name="Guda C."/>
            <person name="Hadaegh A."/>
            <person name="Iglesias-Rodriguez M.D."/>
            <person name="Jenkins J."/>
            <person name="Jones B.M."/>
            <person name="Lawson T."/>
            <person name="Leese F."/>
            <person name="Lindquist E."/>
            <person name="Lobanov A."/>
            <person name="Lomsadze A."/>
            <person name="Malik S.B."/>
            <person name="Marsh M.E."/>
            <person name="Mackinder L."/>
            <person name="Mock T."/>
            <person name="Mueller-Roeber B."/>
            <person name="Pagarete A."/>
            <person name="Parker M."/>
            <person name="Probert I."/>
            <person name="Quesneville H."/>
            <person name="Raines C."/>
            <person name="Rensing S.A."/>
            <person name="Riano-Pachon D.M."/>
            <person name="Richier S."/>
            <person name="Rokitta S."/>
            <person name="Shiraiwa Y."/>
            <person name="Soanes D.M."/>
            <person name="van der Giezen M."/>
            <person name="Wahlund T.M."/>
            <person name="Williams B."/>
            <person name="Wilson W."/>
            <person name="Wolfe G."/>
            <person name="Wurch L.L."/>
        </authorList>
    </citation>
    <scope>NUCLEOTIDE SEQUENCE</scope>
</reference>